<dbReference type="GO" id="GO:0017061">
    <property type="term" value="F:S-methyl-5-thioadenosine phosphorylase activity"/>
    <property type="evidence" value="ECO:0007669"/>
    <property type="project" value="UniProtKB-UniRule"/>
</dbReference>
<evidence type="ECO:0000313" key="6">
    <source>
        <dbReference type="EMBL" id="AUX43105.1"/>
    </source>
</evidence>
<protein>
    <recommendedName>
        <fullName evidence="4">S-methyl-5'-thioadenosine phosphorylase</fullName>
        <ecNumber evidence="4">2.4.2.28</ecNumber>
    </recommendedName>
    <alternativeName>
        <fullName evidence="4">5'-methylthioadenosine phosphorylase</fullName>
        <shortName evidence="4">MTA phosphorylase</shortName>
        <shortName evidence="4">MTAP</shortName>
    </alternativeName>
</protein>
<evidence type="ECO:0000256" key="2">
    <source>
        <dbReference type="ARBA" id="ARBA00022679"/>
    </source>
</evidence>
<evidence type="ECO:0000313" key="7">
    <source>
        <dbReference type="Proteomes" id="UP000238348"/>
    </source>
</evidence>
<dbReference type="GO" id="GO:0006166">
    <property type="term" value="P:purine ribonucleoside salvage"/>
    <property type="evidence" value="ECO:0007669"/>
    <property type="project" value="UniProtKB-KW"/>
</dbReference>
<feature type="binding site" evidence="4">
    <location>
        <begin position="215"/>
        <end position="217"/>
    </location>
    <ligand>
        <name>substrate</name>
    </ligand>
</feature>
<feature type="binding site" evidence="4">
    <location>
        <begin position="93"/>
        <end position="94"/>
    </location>
    <ligand>
        <name>phosphate</name>
        <dbReference type="ChEBI" id="CHEBI:43474"/>
    </ligand>
</feature>
<dbReference type="InterPro" id="IPR010044">
    <property type="entry name" value="MTAP"/>
</dbReference>
<dbReference type="AlphaFoldDB" id="A0A2L0EV06"/>
<dbReference type="PANTHER" id="PTHR42679:SF2">
    <property type="entry name" value="S-METHYL-5'-THIOADENOSINE PHOSPHORYLASE"/>
    <property type="match status" value="1"/>
</dbReference>
<keyword evidence="2 4" id="KW-0808">Transferase</keyword>
<dbReference type="CDD" id="cd09010">
    <property type="entry name" value="MTAP_SsMTAPII_like_MTIP"/>
    <property type="match status" value="1"/>
</dbReference>
<feature type="binding site" evidence="4">
    <location>
        <position position="192"/>
    </location>
    <ligand>
        <name>phosphate</name>
        <dbReference type="ChEBI" id="CHEBI:43474"/>
    </ligand>
</feature>
<feature type="domain" description="Nucleoside phosphorylase" evidence="5">
    <location>
        <begin position="10"/>
        <end position="249"/>
    </location>
</feature>
<feature type="site" description="Important for substrate specificity" evidence="4">
    <location>
        <position position="173"/>
    </location>
</feature>
<dbReference type="HAMAP" id="MF_01963">
    <property type="entry name" value="MTAP"/>
    <property type="match status" value="1"/>
</dbReference>
<dbReference type="NCBIfam" id="TIGR01694">
    <property type="entry name" value="MTAP"/>
    <property type="match status" value="1"/>
</dbReference>
<dbReference type="Gene3D" id="3.40.50.1580">
    <property type="entry name" value="Nucleoside phosphorylase domain"/>
    <property type="match status" value="1"/>
</dbReference>
<evidence type="ECO:0000256" key="4">
    <source>
        <dbReference type="HAMAP-Rule" id="MF_01963"/>
    </source>
</evidence>
<dbReference type="FunFam" id="3.40.50.1580:FF:000012">
    <property type="entry name" value="Probable 6-oxopurine nucleoside phosphorylase"/>
    <property type="match status" value="1"/>
</dbReference>
<evidence type="ECO:0000256" key="3">
    <source>
        <dbReference type="ARBA" id="ARBA00022726"/>
    </source>
</evidence>
<dbReference type="SUPFAM" id="SSF53167">
    <property type="entry name" value="Purine and uridine phosphorylases"/>
    <property type="match status" value="1"/>
</dbReference>
<accession>A0A2L0EV06</accession>
<comment type="similarity">
    <text evidence="4">Belongs to the PNP/MTAP phosphorylase family. MTAP subfamily.</text>
</comment>
<organism evidence="6 7">
    <name type="scientific">Sorangium cellulosum</name>
    <name type="common">Polyangium cellulosum</name>
    <dbReference type="NCBI Taxonomy" id="56"/>
    <lineage>
        <taxon>Bacteria</taxon>
        <taxon>Pseudomonadati</taxon>
        <taxon>Myxococcota</taxon>
        <taxon>Polyangia</taxon>
        <taxon>Polyangiales</taxon>
        <taxon>Polyangiaceae</taxon>
        <taxon>Sorangium</taxon>
    </lineage>
</organism>
<feature type="binding site" evidence="4">
    <location>
        <position position="16"/>
    </location>
    <ligand>
        <name>phosphate</name>
        <dbReference type="ChEBI" id="CHEBI:43474"/>
    </ligand>
</feature>
<keyword evidence="1 4" id="KW-0328">Glycosyltransferase</keyword>
<comment type="catalytic activity">
    <reaction evidence="4">
        <text>S-methyl-5'-thioadenosine + phosphate = 5-(methylsulfanyl)-alpha-D-ribose 1-phosphate + adenine</text>
        <dbReference type="Rhea" id="RHEA:11852"/>
        <dbReference type="ChEBI" id="CHEBI:16708"/>
        <dbReference type="ChEBI" id="CHEBI:17509"/>
        <dbReference type="ChEBI" id="CHEBI:43474"/>
        <dbReference type="ChEBI" id="CHEBI:58533"/>
        <dbReference type="EC" id="2.4.2.28"/>
    </reaction>
</comment>
<dbReference type="UniPathway" id="UPA00904">
    <property type="reaction ID" value="UER00873"/>
</dbReference>
<reference evidence="6 7" key="1">
    <citation type="submission" date="2015-09" db="EMBL/GenBank/DDBJ databases">
        <title>Sorangium comparison.</title>
        <authorList>
            <person name="Zaburannyi N."/>
            <person name="Bunk B."/>
            <person name="Overmann J."/>
            <person name="Mueller R."/>
        </authorList>
    </citation>
    <scope>NUCLEOTIDE SEQUENCE [LARGE SCALE GENOMIC DNA]</scope>
    <source>
        <strain evidence="6 7">So ce26</strain>
    </source>
</reference>
<dbReference type="Proteomes" id="UP000238348">
    <property type="component" value="Chromosome"/>
</dbReference>
<comment type="function">
    <text evidence="4">Catalyzes the reversible phosphorylation of S-methyl-5'-thioadenosine (MTA) to adenine and 5-methylthioribose-1-phosphate. Involved in the breakdown of MTA, a major by-product of polyamine biosynthesis. Responsible for the first step in the methionine salvage pathway after MTA has been generated from S-adenosylmethionine. Has broad substrate specificity with 6-aminopurine nucleosides as preferred substrates.</text>
</comment>
<feature type="binding site" evidence="4">
    <location>
        <begin position="60"/>
        <end position="61"/>
    </location>
    <ligand>
        <name>phosphate</name>
        <dbReference type="ChEBI" id="CHEBI:43474"/>
    </ligand>
</feature>
<dbReference type="EC" id="2.4.2.28" evidence="4"/>
<evidence type="ECO:0000256" key="1">
    <source>
        <dbReference type="ARBA" id="ARBA00022676"/>
    </source>
</evidence>
<dbReference type="OrthoDB" id="1523230at2"/>
<dbReference type="EMBL" id="CP012673">
    <property type="protein sequence ID" value="AUX43105.1"/>
    <property type="molecule type" value="Genomic_DNA"/>
</dbReference>
<dbReference type="InterPro" id="IPR018099">
    <property type="entry name" value="Purine_phosphorylase-2_CS"/>
</dbReference>
<comment type="subunit">
    <text evidence="4">Homohexamer. Dimer of a homotrimer.</text>
</comment>
<dbReference type="Pfam" id="PF01048">
    <property type="entry name" value="PNP_UDP_1"/>
    <property type="match status" value="1"/>
</dbReference>
<keyword evidence="3 4" id="KW-0660">Purine salvage</keyword>
<gene>
    <name evidence="4" type="primary">mtnP</name>
    <name evidence="6" type="ORF">SOCE26_045460</name>
</gene>
<sequence>MSAGADHHVLAVIGGSGLYEMGWLEDVEEVSVSTPFGLPSDVILRGQVKGGDATVLFLPRHGRGHRFSPSTINYRANLCALKMLGATHVLSVSAVGSMREEIEPGDLVVVDQFLDFTKRRASTFFDDGLVAHVPFADPVCPILAGAVYEAARATSARVHRGGTYVCIEGPQFSTRAESLMYRALGAHVIGMTNMPEAKLAREAELPYATLALTTDFDCWRVTEEAVSVEAVISVLNRNIVRARDVARALAHQLPDVSQSPARHALRSAIMTSPDATSPDAQARLEWLIGPRHKAG</sequence>
<dbReference type="PROSITE" id="PS01240">
    <property type="entry name" value="PNP_MTAP_2"/>
    <property type="match status" value="1"/>
</dbReference>
<feature type="binding site" evidence="4">
    <location>
        <position position="191"/>
    </location>
    <ligand>
        <name>substrate</name>
    </ligand>
</feature>
<dbReference type="InterPro" id="IPR000845">
    <property type="entry name" value="Nucleoside_phosphorylase_d"/>
</dbReference>
<evidence type="ECO:0000259" key="5">
    <source>
        <dbReference type="Pfam" id="PF01048"/>
    </source>
</evidence>
<name>A0A2L0EV06_SORCE</name>
<dbReference type="GO" id="GO:0005829">
    <property type="term" value="C:cytosol"/>
    <property type="evidence" value="ECO:0007669"/>
    <property type="project" value="TreeGrafter"/>
</dbReference>
<dbReference type="GO" id="GO:0019509">
    <property type="term" value="P:L-methionine salvage from methylthioadenosine"/>
    <property type="evidence" value="ECO:0007669"/>
    <property type="project" value="UniProtKB-UniRule"/>
</dbReference>
<proteinExistence type="inferred from homology"/>
<dbReference type="RefSeq" id="WP_104981825.1">
    <property type="nucleotide sequence ID" value="NZ_CP012673.1"/>
</dbReference>
<dbReference type="PANTHER" id="PTHR42679">
    <property type="entry name" value="S-METHYL-5'-THIOADENOSINE PHOSPHORYLASE"/>
    <property type="match status" value="1"/>
</dbReference>
<feature type="site" description="Important for substrate specificity" evidence="4">
    <location>
        <position position="228"/>
    </location>
</feature>
<dbReference type="InterPro" id="IPR035994">
    <property type="entry name" value="Nucleoside_phosphorylase_sf"/>
</dbReference>
<comment type="pathway">
    <text evidence="4">Amino-acid biosynthesis; L-methionine biosynthesis via salvage pathway; S-methyl-5-thio-alpha-D-ribose 1-phosphate from S-methyl-5'-thioadenosine (phosphorylase route): step 1/1.</text>
</comment>